<gene>
    <name evidence="2" type="ORF">XYLVIOL_LOCUS10094</name>
</gene>
<evidence type="ECO:0000256" key="1">
    <source>
        <dbReference type="SAM" id="MobiDB-lite"/>
    </source>
</evidence>
<name>A0ABP1PBQ3_XYLVO</name>
<dbReference type="Proteomes" id="UP001642520">
    <property type="component" value="Unassembled WGS sequence"/>
</dbReference>
<feature type="compositionally biased region" description="Polar residues" evidence="1">
    <location>
        <begin position="53"/>
        <end position="77"/>
    </location>
</feature>
<sequence>MDCTDSSWNSGDTGSVKNSPDNQSGIDHPPVDEDSFQCTFFRQPKSKFAVRNVTKTKIDTSQPTGENSITFNFSDTCTDSESEFDEPTSTTPCLQTVPTKSSSPSTIDDQIPQPSGRALVAPRVTFDRALHFPSNGTAKSCLKKPSIKEEENGSIKVARSLASKKEIHAKRRDDPKRNTYRVKFGAAESPDVCKHKIQRKENCRNIYLGLKGILSGERSKRSYHLPNLGRDEESTCKRKRLIEKRIVKNKRLLKSMKEVIREIEEEERPLQLSLASVQSIKPLNKTAEIDLTKLREQEEGQKPKKIASKRTIETKIPKPIFKKPELVKLLDISMHEAVKKYRTCRSTWKDIRRQKFIKV</sequence>
<evidence type="ECO:0000313" key="3">
    <source>
        <dbReference type="Proteomes" id="UP001642520"/>
    </source>
</evidence>
<feature type="compositionally biased region" description="Polar residues" evidence="1">
    <location>
        <begin position="1"/>
        <end position="25"/>
    </location>
</feature>
<proteinExistence type="predicted"/>
<organism evidence="2 3">
    <name type="scientific">Xylocopa violacea</name>
    <name type="common">Violet carpenter bee</name>
    <name type="synonym">Apis violacea</name>
    <dbReference type="NCBI Taxonomy" id="135666"/>
    <lineage>
        <taxon>Eukaryota</taxon>
        <taxon>Metazoa</taxon>
        <taxon>Ecdysozoa</taxon>
        <taxon>Arthropoda</taxon>
        <taxon>Hexapoda</taxon>
        <taxon>Insecta</taxon>
        <taxon>Pterygota</taxon>
        <taxon>Neoptera</taxon>
        <taxon>Endopterygota</taxon>
        <taxon>Hymenoptera</taxon>
        <taxon>Apocrita</taxon>
        <taxon>Aculeata</taxon>
        <taxon>Apoidea</taxon>
        <taxon>Anthophila</taxon>
        <taxon>Apidae</taxon>
        <taxon>Xylocopa</taxon>
        <taxon>Xylocopa</taxon>
    </lineage>
</organism>
<feature type="region of interest" description="Disordered" evidence="1">
    <location>
        <begin position="1"/>
        <end position="36"/>
    </location>
</feature>
<accession>A0ABP1PBQ3</accession>
<dbReference type="EMBL" id="CAXAJV020001300">
    <property type="protein sequence ID" value="CAL7950652.1"/>
    <property type="molecule type" value="Genomic_DNA"/>
</dbReference>
<comment type="caution">
    <text evidence="2">The sequence shown here is derived from an EMBL/GenBank/DDBJ whole genome shotgun (WGS) entry which is preliminary data.</text>
</comment>
<protein>
    <submittedName>
        <fullName evidence="2">Uncharacterized protein</fullName>
    </submittedName>
</protein>
<evidence type="ECO:0000313" key="2">
    <source>
        <dbReference type="EMBL" id="CAL7950652.1"/>
    </source>
</evidence>
<feature type="compositionally biased region" description="Polar residues" evidence="1">
    <location>
        <begin position="87"/>
        <end position="108"/>
    </location>
</feature>
<reference evidence="2 3" key="1">
    <citation type="submission" date="2024-08" db="EMBL/GenBank/DDBJ databases">
        <authorList>
            <person name="Will J Nash"/>
            <person name="Angela Man"/>
            <person name="Seanna McTaggart"/>
            <person name="Kendall Baker"/>
            <person name="Tom Barker"/>
            <person name="Leah Catchpole"/>
            <person name="Alex Durrant"/>
            <person name="Karim Gharbi"/>
            <person name="Naomi Irish"/>
            <person name="Gemy Kaithakottil"/>
            <person name="Debby Ku"/>
            <person name="Aaliyah Providence"/>
            <person name="Felix Shaw"/>
            <person name="David Swarbreck"/>
            <person name="Chris Watkins"/>
            <person name="Ann M. McCartney"/>
            <person name="Giulio Formenti"/>
            <person name="Alice Mouton"/>
            <person name="Noel Vella"/>
            <person name="Bjorn M von Reumont"/>
            <person name="Adriana Vella"/>
            <person name="Wilfried Haerty"/>
        </authorList>
    </citation>
    <scope>NUCLEOTIDE SEQUENCE [LARGE SCALE GENOMIC DNA]</scope>
</reference>
<feature type="region of interest" description="Disordered" evidence="1">
    <location>
        <begin position="51"/>
        <end position="114"/>
    </location>
</feature>
<keyword evidence="3" id="KW-1185">Reference proteome</keyword>